<evidence type="ECO:0000313" key="9">
    <source>
        <dbReference type="Proteomes" id="UP000007879"/>
    </source>
</evidence>
<dbReference type="InterPro" id="IPR008952">
    <property type="entry name" value="Tetraspanin_EC2_sf"/>
</dbReference>
<reference evidence="8" key="2">
    <citation type="submission" date="2017-05" db="UniProtKB">
        <authorList>
            <consortium name="EnsemblMetazoa"/>
        </authorList>
    </citation>
    <scope>IDENTIFICATION</scope>
</reference>
<evidence type="ECO:0000256" key="6">
    <source>
        <dbReference type="PIRSR" id="PIRSR002419-1"/>
    </source>
</evidence>
<evidence type="ECO:0000313" key="8">
    <source>
        <dbReference type="EnsemblMetazoa" id="Aqu2.1.35500_001"/>
    </source>
</evidence>
<keyword evidence="4 7" id="KW-1133">Transmembrane helix</keyword>
<keyword evidence="9" id="KW-1185">Reference proteome</keyword>
<dbReference type="InParanoid" id="A0A1X7V5G3"/>
<dbReference type="EnsemblMetazoa" id="Aqu2.1.35500_001">
    <property type="protein sequence ID" value="Aqu2.1.35500_001"/>
    <property type="gene ID" value="Aqu2.1.35500"/>
</dbReference>
<proteinExistence type="inferred from homology"/>
<name>A0A1X7V5G3_AMPQE</name>
<dbReference type="PANTHER" id="PTHR19282:SF452">
    <property type="entry name" value="LD03691P"/>
    <property type="match status" value="1"/>
</dbReference>
<dbReference type="InterPro" id="IPR018499">
    <property type="entry name" value="Tetraspanin/Peripherin"/>
</dbReference>
<dbReference type="PIRSF" id="PIRSF002419">
    <property type="entry name" value="Tetraspanin"/>
    <property type="match status" value="1"/>
</dbReference>
<dbReference type="STRING" id="400682.A0A1X7V5G3"/>
<evidence type="ECO:0000256" key="5">
    <source>
        <dbReference type="ARBA" id="ARBA00023136"/>
    </source>
</evidence>
<feature type="transmembrane region" description="Helical" evidence="7">
    <location>
        <begin position="98"/>
        <end position="123"/>
    </location>
</feature>
<evidence type="ECO:0000256" key="4">
    <source>
        <dbReference type="ARBA" id="ARBA00022989"/>
    </source>
</evidence>
<dbReference type="EnsemblMetazoa" id="XM_003385472.3">
    <property type="protein sequence ID" value="XP_003385520.1"/>
    <property type="gene ID" value="LOC100632282"/>
</dbReference>
<keyword evidence="6" id="KW-1015">Disulfide bond</keyword>
<dbReference type="InterPro" id="IPR000301">
    <property type="entry name" value="Tetraspanin_animals"/>
</dbReference>
<organism evidence="8">
    <name type="scientific">Amphimedon queenslandica</name>
    <name type="common">Sponge</name>
    <dbReference type="NCBI Taxonomy" id="400682"/>
    <lineage>
        <taxon>Eukaryota</taxon>
        <taxon>Metazoa</taxon>
        <taxon>Porifera</taxon>
        <taxon>Demospongiae</taxon>
        <taxon>Heteroscleromorpha</taxon>
        <taxon>Haplosclerida</taxon>
        <taxon>Niphatidae</taxon>
        <taxon>Amphimedon</taxon>
    </lineage>
</organism>
<comment type="subcellular location">
    <subcellularLocation>
        <location evidence="1 7">Membrane</location>
        <topology evidence="1 7">Multi-pass membrane protein</topology>
    </subcellularLocation>
</comment>
<sequence>MEWSASLSKSCKYEKRVIRCLRYLLVGVNSAITIFGCCVIIAGVWGKLRGDNFDDVTDDDQPYTQIPVMAIVVGIFVSLFGLVGVIGAILANHVGGRIVLGLYGFVLALVAMIEVAAVVTAIVQNDQLDENIKTSMTETFLQYNDSSSVRKTWDTVQRRFKCCGTYNYSSYEDLLDIDPPTSCCISEKNCNTLTGTDEDLFQKGCVEKVENNLAIILGIMAGIVGFAILLQISGVVISCYVAVRGSVKRNNYELI</sequence>
<feature type="transmembrane region" description="Helical" evidence="7">
    <location>
        <begin position="21"/>
        <end position="46"/>
    </location>
</feature>
<evidence type="ECO:0000256" key="7">
    <source>
        <dbReference type="RuleBase" id="RU361218"/>
    </source>
</evidence>
<dbReference type="KEGG" id="aqu:100632282"/>
<dbReference type="Pfam" id="PF00335">
    <property type="entry name" value="Tetraspanin"/>
    <property type="match status" value="1"/>
</dbReference>
<protein>
    <recommendedName>
        <fullName evidence="7">Tetraspanin</fullName>
    </recommendedName>
</protein>
<dbReference type="eggNOG" id="KOG3882">
    <property type="taxonomic scope" value="Eukaryota"/>
</dbReference>
<accession>A0A1X7V5G3</accession>
<dbReference type="CDD" id="cd03127">
    <property type="entry name" value="tetraspanin_LEL"/>
    <property type="match status" value="1"/>
</dbReference>
<dbReference type="PANTHER" id="PTHR19282">
    <property type="entry name" value="TETRASPANIN"/>
    <property type="match status" value="1"/>
</dbReference>
<dbReference type="GO" id="GO:0016020">
    <property type="term" value="C:membrane"/>
    <property type="evidence" value="ECO:0007669"/>
    <property type="project" value="UniProtKB-SubCell"/>
</dbReference>
<reference evidence="9" key="1">
    <citation type="journal article" date="2010" name="Nature">
        <title>The Amphimedon queenslandica genome and the evolution of animal complexity.</title>
        <authorList>
            <person name="Srivastava M."/>
            <person name="Simakov O."/>
            <person name="Chapman J."/>
            <person name="Fahey B."/>
            <person name="Gauthier M.E."/>
            <person name="Mitros T."/>
            <person name="Richards G.S."/>
            <person name="Conaco C."/>
            <person name="Dacre M."/>
            <person name="Hellsten U."/>
            <person name="Larroux C."/>
            <person name="Putnam N.H."/>
            <person name="Stanke M."/>
            <person name="Adamska M."/>
            <person name="Darling A."/>
            <person name="Degnan S.M."/>
            <person name="Oakley T.H."/>
            <person name="Plachetzki D.C."/>
            <person name="Zhai Y."/>
            <person name="Adamski M."/>
            <person name="Calcino A."/>
            <person name="Cummins S.F."/>
            <person name="Goodstein D.M."/>
            <person name="Harris C."/>
            <person name="Jackson D.J."/>
            <person name="Leys S.P."/>
            <person name="Shu S."/>
            <person name="Woodcroft B.J."/>
            <person name="Vervoort M."/>
            <person name="Kosik K.S."/>
            <person name="Manning G."/>
            <person name="Degnan B.M."/>
            <person name="Rokhsar D.S."/>
        </authorList>
    </citation>
    <scope>NUCLEOTIDE SEQUENCE [LARGE SCALE GENOMIC DNA]</scope>
</reference>
<feature type="disulfide bond" evidence="6">
    <location>
        <begin position="162"/>
        <end position="205"/>
    </location>
</feature>
<feature type="transmembrane region" description="Helical" evidence="7">
    <location>
        <begin position="213"/>
        <end position="243"/>
    </location>
</feature>
<dbReference type="AlphaFoldDB" id="A0A1X7V5G3"/>
<dbReference type="Gene3D" id="1.10.1450.10">
    <property type="entry name" value="Tetraspanin"/>
    <property type="match status" value="1"/>
</dbReference>
<dbReference type="Proteomes" id="UP000007879">
    <property type="component" value="Unassembled WGS sequence"/>
</dbReference>
<keyword evidence="5 7" id="KW-0472">Membrane</keyword>
<comment type="similarity">
    <text evidence="2 7">Belongs to the tetraspanin (TM4SF) family.</text>
</comment>
<dbReference type="SUPFAM" id="SSF48652">
    <property type="entry name" value="Tetraspanin"/>
    <property type="match status" value="1"/>
</dbReference>
<evidence type="ECO:0000256" key="2">
    <source>
        <dbReference type="ARBA" id="ARBA00006840"/>
    </source>
</evidence>
<dbReference type="PRINTS" id="PR00259">
    <property type="entry name" value="TMFOUR"/>
</dbReference>
<dbReference type="OMA" id="SCCISEK"/>
<feature type="transmembrane region" description="Helical" evidence="7">
    <location>
        <begin position="66"/>
        <end position="91"/>
    </location>
</feature>
<dbReference type="OrthoDB" id="432835at2759"/>
<keyword evidence="3 7" id="KW-0812">Transmembrane</keyword>
<evidence type="ECO:0000256" key="3">
    <source>
        <dbReference type="ARBA" id="ARBA00022692"/>
    </source>
</evidence>
<dbReference type="FunCoup" id="A0A1X7V5G3">
    <property type="interactions" value="1"/>
</dbReference>
<feature type="disulfide bond" evidence="6">
    <location>
        <begin position="163"/>
        <end position="183"/>
    </location>
</feature>
<gene>
    <name evidence="8" type="primary">100632282</name>
</gene>
<evidence type="ECO:0000256" key="1">
    <source>
        <dbReference type="ARBA" id="ARBA00004141"/>
    </source>
</evidence>